<keyword evidence="3" id="KW-1185">Reference proteome</keyword>
<dbReference type="Proteomes" id="UP001165269">
    <property type="component" value="Unassembled WGS sequence"/>
</dbReference>
<dbReference type="Pfam" id="PF01797">
    <property type="entry name" value="Y1_Tnp"/>
    <property type="match status" value="1"/>
</dbReference>
<accession>A0ABS9Y9L4</accession>
<dbReference type="SMART" id="SM01321">
    <property type="entry name" value="Y1_Tnp"/>
    <property type="match status" value="1"/>
</dbReference>
<comment type="caution">
    <text evidence="2">The sequence shown here is derived from an EMBL/GenBank/DDBJ whole genome shotgun (WGS) entry which is preliminary data.</text>
</comment>
<name>A0ABS9Y9L4_9ACTN</name>
<dbReference type="SUPFAM" id="SSF143422">
    <property type="entry name" value="Transposase IS200-like"/>
    <property type="match status" value="1"/>
</dbReference>
<dbReference type="Gene3D" id="3.30.70.1290">
    <property type="entry name" value="Transposase IS200-like"/>
    <property type="match status" value="1"/>
</dbReference>
<dbReference type="InterPro" id="IPR002686">
    <property type="entry name" value="Transposase_17"/>
</dbReference>
<feature type="domain" description="Transposase IS200-like" evidence="1">
    <location>
        <begin position="1"/>
        <end position="110"/>
    </location>
</feature>
<dbReference type="EMBL" id="JALDAY010000007">
    <property type="protein sequence ID" value="MCI3273921.1"/>
    <property type="molecule type" value="Genomic_DNA"/>
</dbReference>
<evidence type="ECO:0000313" key="3">
    <source>
        <dbReference type="Proteomes" id="UP001165269"/>
    </source>
</evidence>
<gene>
    <name evidence="2" type="primary">tnpA</name>
    <name evidence="2" type="ORF">MQP27_22775</name>
</gene>
<dbReference type="PANTHER" id="PTHR33360">
    <property type="entry name" value="TRANSPOSASE FOR INSERTION SEQUENCE ELEMENT IS200"/>
    <property type="match status" value="1"/>
</dbReference>
<evidence type="ECO:0000259" key="1">
    <source>
        <dbReference type="SMART" id="SM01321"/>
    </source>
</evidence>
<proteinExistence type="predicted"/>
<evidence type="ECO:0000313" key="2">
    <source>
        <dbReference type="EMBL" id="MCI3273921.1"/>
    </source>
</evidence>
<organism evidence="2 3">
    <name type="scientific">Streptomyces cylindrosporus</name>
    <dbReference type="NCBI Taxonomy" id="2927583"/>
    <lineage>
        <taxon>Bacteria</taxon>
        <taxon>Bacillati</taxon>
        <taxon>Actinomycetota</taxon>
        <taxon>Actinomycetes</taxon>
        <taxon>Kitasatosporales</taxon>
        <taxon>Streptomycetaceae</taxon>
        <taxon>Streptomyces</taxon>
    </lineage>
</organism>
<dbReference type="InterPro" id="IPR036515">
    <property type="entry name" value="Transposase_17_sf"/>
</dbReference>
<protein>
    <submittedName>
        <fullName evidence="2">IS200/IS605 family transposase</fullName>
    </submittedName>
</protein>
<sequence length="123" mass="14082">MWCPKYCRPVLGDQVTEGIEELTRHRADERGWEVIALEVMPDRVRLFVKHDPKFPPSCVANQFEGCTFHVLRAEFSHLKSRMATLWSSSYFAASVGAGWAATGEKYINTQWERPGKKDKEAHA</sequence>
<dbReference type="PANTHER" id="PTHR33360:SF2">
    <property type="entry name" value="TRANSPOSASE FOR INSERTION SEQUENCE ELEMENT IS200"/>
    <property type="match status" value="1"/>
</dbReference>
<dbReference type="NCBIfam" id="NF033573">
    <property type="entry name" value="transpos_IS200"/>
    <property type="match status" value="1"/>
</dbReference>
<reference evidence="2" key="1">
    <citation type="submission" date="2022-03" db="EMBL/GenBank/DDBJ databases">
        <title>Streptomyces 7R015 and 7R016 isolated from Barleria lupulina in Thailand.</title>
        <authorList>
            <person name="Kanchanasin P."/>
            <person name="Phongsopitanun W."/>
            <person name="Tanasupawat S."/>
        </authorList>
    </citation>
    <scope>NUCLEOTIDE SEQUENCE</scope>
    <source>
        <strain evidence="2">7R015</strain>
    </source>
</reference>